<name>A0ABN2QM05_9ACTN</name>
<gene>
    <name evidence="12" type="ORF">GCM10009838_08010</name>
</gene>
<comment type="caution">
    <text evidence="12">The sequence shown here is derived from an EMBL/GenBank/DDBJ whole genome shotgun (WGS) entry which is preliminary data.</text>
</comment>
<keyword evidence="6" id="KW-0411">Iron-sulfur</keyword>
<feature type="domain" description="Rieske" evidence="11">
    <location>
        <begin position="98"/>
        <end position="188"/>
    </location>
</feature>
<evidence type="ECO:0000259" key="11">
    <source>
        <dbReference type="PROSITE" id="PS51296"/>
    </source>
</evidence>
<dbReference type="InterPro" id="IPR006311">
    <property type="entry name" value="TAT_signal"/>
</dbReference>
<dbReference type="EMBL" id="BAAAQM010000003">
    <property type="protein sequence ID" value="GAA1954856.1"/>
    <property type="molecule type" value="Genomic_DNA"/>
</dbReference>
<evidence type="ECO:0000256" key="10">
    <source>
        <dbReference type="SAM" id="MobiDB-lite"/>
    </source>
</evidence>
<dbReference type="InterPro" id="IPR017941">
    <property type="entry name" value="Rieske_2Fe-2S"/>
</dbReference>
<dbReference type="Proteomes" id="UP001499854">
    <property type="component" value="Unassembled WGS sequence"/>
</dbReference>
<keyword evidence="7" id="KW-1015">Disulfide bond</keyword>
<dbReference type="CDD" id="cd03467">
    <property type="entry name" value="Rieske"/>
    <property type="match status" value="1"/>
</dbReference>
<dbReference type="InterPro" id="IPR014349">
    <property type="entry name" value="Rieske_Fe-S_prot"/>
</dbReference>
<keyword evidence="5" id="KW-0408">Iron</keyword>
<dbReference type="PANTHER" id="PTHR10134">
    <property type="entry name" value="CYTOCHROME B-C1 COMPLEX SUBUNIT RIESKE, MITOCHONDRIAL"/>
    <property type="match status" value="1"/>
</dbReference>
<evidence type="ECO:0000256" key="1">
    <source>
        <dbReference type="ARBA" id="ARBA00002494"/>
    </source>
</evidence>
<dbReference type="SUPFAM" id="SSF50022">
    <property type="entry name" value="ISP domain"/>
    <property type="match status" value="1"/>
</dbReference>
<accession>A0ABN2QM05</accession>
<dbReference type="Gene3D" id="2.102.10.10">
    <property type="entry name" value="Rieske [2Fe-2S] iron-sulphur domain"/>
    <property type="match status" value="1"/>
</dbReference>
<comment type="cofactor">
    <cofactor evidence="9">
        <name>[2Fe-2S] cluster</name>
        <dbReference type="ChEBI" id="CHEBI:190135"/>
    </cofactor>
</comment>
<sequence>MTLDAQTTPTELVSCGGATRRHALAGLAAAAGALCAGCSSSGSKDNSGAPPTSQPAGGSTTAASSSSVGSSSPASSSGSSDGTTASSGSAPGAGGDALAPVSAVPVGGGKILADRQIVLTQPTAGDIKAFSAVCTHQGCTVASVDGQLITCPCHGSQYKITDGSVVTGPASRALAPHRVKVENGQILLVS</sequence>
<dbReference type="PRINTS" id="PR00162">
    <property type="entry name" value="RIESKE"/>
</dbReference>
<evidence type="ECO:0000256" key="5">
    <source>
        <dbReference type="ARBA" id="ARBA00023004"/>
    </source>
</evidence>
<evidence type="ECO:0000313" key="13">
    <source>
        <dbReference type="Proteomes" id="UP001499854"/>
    </source>
</evidence>
<feature type="compositionally biased region" description="Low complexity" evidence="10">
    <location>
        <begin position="55"/>
        <end position="94"/>
    </location>
</feature>
<evidence type="ECO:0000256" key="3">
    <source>
        <dbReference type="ARBA" id="ARBA00022714"/>
    </source>
</evidence>
<protein>
    <recommendedName>
        <fullName evidence="2">Cytochrome bc1 complex Rieske iron-sulfur subunit</fullName>
    </recommendedName>
    <alternativeName>
        <fullName evidence="8">Cytochrome bc1 reductase complex subunit QcrA</fullName>
    </alternativeName>
</protein>
<evidence type="ECO:0000256" key="8">
    <source>
        <dbReference type="ARBA" id="ARBA00029586"/>
    </source>
</evidence>
<dbReference type="PROSITE" id="PS51318">
    <property type="entry name" value="TAT"/>
    <property type="match status" value="1"/>
</dbReference>
<keyword evidence="13" id="KW-1185">Reference proteome</keyword>
<reference evidence="12 13" key="1">
    <citation type="journal article" date="2019" name="Int. J. Syst. Evol. Microbiol.">
        <title>The Global Catalogue of Microorganisms (GCM) 10K type strain sequencing project: providing services to taxonomists for standard genome sequencing and annotation.</title>
        <authorList>
            <consortium name="The Broad Institute Genomics Platform"/>
            <consortium name="The Broad Institute Genome Sequencing Center for Infectious Disease"/>
            <person name="Wu L."/>
            <person name="Ma J."/>
        </authorList>
    </citation>
    <scope>NUCLEOTIDE SEQUENCE [LARGE SCALE GENOMIC DNA]</scope>
    <source>
        <strain evidence="12 13">JCM 16013</strain>
    </source>
</reference>
<evidence type="ECO:0000256" key="9">
    <source>
        <dbReference type="ARBA" id="ARBA00034078"/>
    </source>
</evidence>
<comment type="function">
    <text evidence="1">Iron-sulfur subunit of the cytochrome bc1 complex, an essential component of the respiratory electron transport chain required for ATP synthesis. The bc1 complex catalyzes the oxidation of menaquinol and the reduction of cytochrome c in the respiratory chain. The bc1 complex operates through a Q-cycle mechanism that couples electron transfer to generation of the proton gradient that drives ATP synthesis.</text>
</comment>
<dbReference type="Pfam" id="PF00355">
    <property type="entry name" value="Rieske"/>
    <property type="match status" value="1"/>
</dbReference>
<keyword evidence="3" id="KW-0001">2Fe-2S</keyword>
<evidence type="ECO:0000313" key="12">
    <source>
        <dbReference type="EMBL" id="GAA1954856.1"/>
    </source>
</evidence>
<evidence type="ECO:0000256" key="7">
    <source>
        <dbReference type="ARBA" id="ARBA00023157"/>
    </source>
</evidence>
<evidence type="ECO:0000256" key="2">
    <source>
        <dbReference type="ARBA" id="ARBA00015816"/>
    </source>
</evidence>
<dbReference type="PROSITE" id="PS51296">
    <property type="entry name" value="RIESKE"/>
    <property type="match status" value="1"/>
</dbReference>
<dbReference type="InterPro" id="IPR005805">
    <property type="entry name" value="Rieske_Fe-S_prot_C"/>
</dbReference>
<keyword evidence="4" id="KW-0479">Metal-binding</keyword>
<dbReference type="InterPro" id="IPR036922">
    <property type="entry name" value="Rieske_2Fe-2S_sf"/>
</dbReference>
<feature type="region of interest" description="Disordered" evidence="10">
    <location>
        <begin position="37"/>
        <end position="94"/>
    </location>
</feature>
<evidence type="ECO:0000256" key="6">
    <source>
        <dbReference type="ARBA" id="ARBA00023014"/>
    </source>
</evidence>
<evidence type="ECO:0000256" key="4">
    <source>
        <dbReference type="ARBA" id="ARBA00022723"/>
    </source>
</evidence>
<organism evidence="12 13">
    <name type="scientific">Catenulispora subtropica</name>
    <dbReference type="NCBI Taxonomy" id="450798"/>
    <lineage>
        <taxon>Bacteria</taxon>
        <taxon>Bacillati</taxon>
        <taxon>Actinomycetota</taxon>
        <taxon>Actinomycetes</taxon>
        <taxon>Catenulisporales</taxon>
        <taxon>Catenulisporaceae</taxon>
        <taxon>Catenulispora</taxon>
    </lineage>
</organism>
<proteinExistence type="predicted"/>
<dbReference type="RefSeq" id="WP_344655533.1">
    <property type="nucleotide sequence ID" value="NZ_BAAAQM010000003.1"/>
</dbReference>